<feature type="transmembrane region" description="Helical" evidence="6">
    <location>
        <begin position="767"/>
        <end position="783"/>
    </location>
</feature>
<feature type="transmembrane region" description="Helical" evidence="6">
    <location>
        <begin position="139"/>
        <end position="160"/>
    </location>
</feature>
<evidence type="ECO:0000256" key="6">
    <source>
        <dbReference type="SAM" id="Phobius"/>
    </source>
</evidence>
<feature type="transmembrane region" description="Helical" evidence="6">
    <location>
        <begin position="101"/>
        <end position="119"/>
    </location>
</feature>
<dbReference type="GO" id="GO:0005886">
    <property type="term" value="C:plasma membrane"/>
    <property type="evidence" value="ECO:0007669"/>
    <property type="project" value="UniProtKB-SubCell"/>
</dbReference>
<organism evidence="8 9">
    <name type="scientific">Saccharopolyspora spinosa</name>
    <dbReference type="NCBI Taxonomy" id="60894"/>
    <lineage>
        <taxon>Bacteria</taxon>
        <taxon>Bacillati</taxon>
        <taxon>Actinomycetota</taxon>
        <taxon>Actinomycetes</taxon>
        <taxon>Pseudonocardiales</taxon>
        <taxon>Pseudonocardiaceae</taxon>
        <taxon>Saccharopolyspora</taxon>
    </lineage>
</organism>
<keyword evidence="2" id="KW-1003">Cell membrane</keyword>
<dbReference type="PANTHER" id="PTHR39087">
    <property type="entry name" value="UPF0104 MEMBRANE PROTEIN MJ1595"/>
    <property type="match status" value="1"/>
</dbReference>
<dbReference type="InterPro" id="IPR022791">
    <property type="entry name" value="L-PG_synthase/AglD"/>
</dbReference>
<feature type="domain" description="Phosphatidic acid phosphatase type 2/haloperoxidase" evidence="7">
    <location>
        <begin position="107"/>
        <end position="208"/>
    </location>
</feature>
<feature type="transmembrane region" description="Helical" evidence="6">
    <location>
        <begin position="742"/>
        <end position="761"/>
    </location>
</feature>
<dbReference type="SUPFAM" id="SSF48317">
    <property type="entry name" value="Acid phosphatase/Vanadium-dependent haloperoxidase"/>
    <property type="match status" value="1"/>
</dbReference>
<feature type="transmembrane region" description="Helical" evidence="6">
    <location>
        <begin position="635"/>
        <end position="656"/>
    </location>
</feature>
<feature type="transmembrane region" description="Helical" evidence="6">
    <location>
        <begin position="711"/>
        <end position="730"/>
    </location>
</feature>
<dbReference type="OrthoDB" id="5242664at2"/>
<evidence type="ECO:0000256" key="4">
    <source>
        <dbReference type="ARBA" id="ARBA00022989"/>
    </source>
</evidence>
<gene>
    <name evidence="8" type="ORF">A8926_7061</name>
</gene>
<keyword evidence="3 6" id="KW-0812">Transmembrane</keyword>
<evidence type="ECO:0000256" key="2">
    <source>
        <dbReference type="ARBA" id="ARBA00022475"/>
    </source>
</evidence>
<dbReference type="InterPro" id="IPR000326">
    <property type="entry name" value="PAP2/HPO"/>
</dbReference>
<keyword evidence="9" id="KW-1185">Reference proteome</keyword>
<feature type="transmembrane region" description="Helical" evidence="6">
    <location>
        <begin position="593"/>
        <end position="623"/>
    </location>
</feature>
<feature type="transmembrane region" description="Helical" evidence="6">
    <location>
        <begin position="485"/>
        <end position="504"/>
    </location>
</feature>
<feature type="transmembrane region" description="Helical" evidence="6">
    <location>
        <begin position="31"/>
        <end position="52"/>
    </location>
</feature>
<feature type="transmembrane region" description="Helical" evidence="6">
    <location>
        <begin position="72"/>
        <end position="94"/>
    </location>
</feature>
<evidence type="ECO:0000256" key="5">
    <source>
        <dbReference type="ARBA" id="ARBA00023136"/>
    </source>
</evidence>
<dbReference type="InterPro" id="IPR036938">
    <property type="entry name" value="PAP2/HPO_sf"/>
</dbReference>
<evidence type="ECO:0000313" key="9">
    <source>
        <dbReference type="Proteomes" id="UP000233786"/>
    </source>
</evidence>
<dbReference type="Proteomes" id="UP000233786">
    <property type="component" value="Unassembled WGS sequence"/>
</dbReference>
<dbReference type="STRING" id="994479.GCA_000194155_05076"/>
<evidence type="ECO:0000256" key="1">
    <source>
        <dbReference type="ARBA" id="ARBA00004651"/>
    </source>
</evidence>
<name>A0A2N3Y7J6_SACSN</name>
<feature type="transmembrane region" description="Helical" evidence="6">
    <location>
        <begin position="524"/>
        <end position="543"/>
    </location>
</feature>
<dbReference type="EMBL" id="PJNB01000001">
    <property type="protein sequence ID" value="PKW18922.1"/>
    <property type="molecule type" value="Genomic_DNA"/>
</dbReference>
<evidence type="ECO:0000313" key="8">
    <source>
        <dbReference type="EMBL" id="PKW18922.1"/>
    </source>
</evidence>
<dbReference type="AlphaFoldDB" id="A0A2N3Y7J6"/>
<evidence type="ECO:0000256" key="3">
    <source>
        <dbReference type="ARBA" id="ARBA00022692"/>
    </source>
</evidence>
<dbReference type="Gene3D" id="1.20.144.10">
    <property type="entry name" value="Phosphatidic acid phosphatase type 2/haloperoxidase"/>
    <property type="match status" value="1"/>
</dbReference>
<feature type="transmembrane region" description="Helical" evidence="6">
    <location>
        <begin position="685"/>
        <end position="705"/>
    </location>
</feature>
<comment type="subcellular location">
    <subcellularLocation>
        <location evidence="1">Cell membrane</location>
        <topology evidence="1">Multi-pass membrane protein</topology>
    </subcellularLocation>
</comment>
<proteinExistence type="predicted"/>
<dbReference type="Pfam" id="PF03706">
    <property type="entry name" value="LPG_synthase_TM"/>
    <property type="match status" value="1"/>
</dbReference>
<dbReference type="InterPro" id="IPR011009">
    <property type="entry name" value="Kinase-like_dom_sf"/>
</dbReference>
<dbReference type="RefSeq" id="WP_143539729.1">
    <property type="nucleotide sequence ID" value="NZ_CP061007.1"/>
</dbReference>
<sequence>MDSTRSSPSEGTGISPKSRLRLSIGRRPADLAKLLVASGLLTLSVLLVLVPANPVEVAIYQQLGRIPAISDPVWVVLVWLGSWAGIAGVTAVAMYFGWIRVALLCAGSGVLTWGLAQVMHQVLPARAVPAPIFEPPGGFPFPSSEVAIVTVLAVVAAPYLGGPARRVGWGLTVLVGVAVVHLGVQLPLDTVGGALLGWGVGMLCHLVWGAPGRKVSQHVIFGELELAGLKPVSIVALRHRLLVPREFAVRTGDGRTLLVKVVRRMSRRAGPWYKIKRLLTLLDVQDEPRLSTPHHEVEHEAYVTLLAERAGVRTPQVVLACDVKHAPALLVVGQVRGRRLSEMRGDDVDDELLAAIWAQLAALAGARIAHHDLRAKNILVDDENRPWLLSFTFSHAGADEARCAQDLAEAMLSLATVVGTERTVSTAIRELPAEQLAAALRNLVPLALPRRIRNQAPHGRFLLPELREALADGLGLPIPGFRSPVRPITVIGLLLIAAAVYLLLPELSSMGAVLTAVQHANWVWLGVAVATGFLAILLSSISVQGSSRVPLPFWQTLLVQVAAAFTGRTTPSGAGFFGINVVYMERLGLRRRVAVGVTLLNQAGTGAVAFVVAVFGVFAVGLSGTFTNLSIPTDWPVVVAVVAVLVVAVVVVASPFGRRRIVAPSVEVGRELLETLRHPVRALQLFGGALGYLVVSGLGLAASLAALHPDFSWVAVTVVFIIGNTLGHLVPSPGGLGAVEAVLLAGLGAIGVPATAAITAVLISRLLTYWLPVLPGILVFRYLQHRGVI</sequence>
<keyword evidence="5 6" id="KW-0472">Membrane</keyword>
<evidence type="ECO:0000259" key="7">
    <source>
        <dbReference type="Pfam" id="PF01569"/>
    </source>
</evidence>
<comment type="caution">
    <text evidence="8">The sequence shown here is derived from an EMBL/GenBank/DDBJ whole genome shotgun (WGS) entry which is preliminary data.</text>
</comment>
<dbReference type="Pfam" id="PF01569">
    <property type="entry name" value="PAP2"/>
    <property type="match status" value="1"/>
</dbReference>
<dbReference type="SUPFAM" id="SSF56112">
    <property type="entry name" value="Protein kinase-like (PK-like)"/>
    <property type="match status" value="1"/>
</dbReference>
<accession>A0A2N3Y7J6</accession>
<protein>
    <submittedName>
        <fullName evidence="8">Undecaprenyl-diphosphatase</fullName>
    </submittedName>
</protein>
<reference evidence="8" key="1">
    <citation type="submission" date="2017-12" db="EMBL/GenBank/DDBJ databases">
        <title>Sequencing the genomes of 1000 Actinobacteria strains.</title>
        <authorList>
            <person name="Klenk H.-P."/>
        </authorList>
    </citation>
    <scope>NUCLEOTIDE SEQUENCE [LARGE SCALE GENOMIC DNA]</scope>
    <source>
        <strain evidence="8">DSM 44228</strain>
    </source>
</reference>
<feature type="transmembrane region" description="Helical" evidence="6">
    <location>
        <begin position="167"/>
        <end position="184"/>
    </location>
</feature>
<keyword evidence="4 6" id="KW-1133">Transmembrane helix</keyword>
<dbReference type="Gene3D" id="1.10.510.10">
    <property type="entry name" value="Transferase(Phosphotransferase) domain 1"/>
    <property type="match status" value="1"/>
</dbReference>
<dbReference type="PANTHER" id="PTHR39087:SF2">
    <property type="entry name" value="UPF0104 MEMBRANE PROTEIN MJ1595"/>
    <property type="match status" value="1"/>
</dbReference>